<organism evidence="5 6">
    <name type="scientific">Fictibacillus aquaticus</name>
    <dbReference type="NCBI Taxonomy" id="2021314"/>
    <lineage>
        <taxon>Bacteria</taxon>
        <taxon>Bacillati</taxon>
        <taxon>Bacillota</taxon>
        <taxon>Bacilli</taxon>
        <taxon>Bacillales</taxon>
        <taxon>Fictibacillaceae</taxon>
        <taxon>Fictibacillus</taxon>
    </lineage>
</organism>
<dbReference type="GO" id="GO:0032259">
    <property type="term" value="P:methylation"/>
    <property type="evidence" value="ECO:0007669"/>
    <property type="project" value="UniProtKB-KW"/>
</dbReference>
<dbReference type="SUPFAM" id="SSF55315">
    <property type="entry name" value="L30e-like"/>
    <property type="match status" value="1"/>
</dbReference>
<dbReference type="Proteomes" id="UP000215059">
    <property type="component" value="Unassembled WGS sequence"/>
</dbReference>
<dbReference type="InterPro" id="IPR004441">
    <property type="entry name" value="rRNA_MeTrfase_TrmH"/>
</dbReference>
<dbReference type="Gene3D" id="3.40.1280.10">
    <property type="match status" value="1"/>
</dbReference>
<proteinExistence type="inferred from homology"/>
<reference evidence="5 6" key="1">
    <citation type="submission" date="2017-07" db="EMBL/GenBank/DDBJ databases">
        <title>Fictibacillus sp. nov. GDSW-R2A3 Genome sequencing and assembly.</title>
        <authorList>
            <person name="Mayilraj S."/>
        </authorList>
    </citation>
    <scope>NUCLEOTIDE SEQUENCE [LARGE SCALE GENOMIC DNA]</scope>
    <source>
        <strain evidence="5 6">GDSW-R2A3</strain>
    </source>
</reference>
<dbReference type="GO" id="GO:0003723">
    <property type="term" value="F:RNA binding"/>
    <property type="evidence" value="ECO:0007669"/>
    <property type="project" value="InterPro"/>
</dbReference>
<dbReference type="InterPro" id="IPR029028">
    <property type="entry name" value="Alpha/beta_knot_MTases"/>
</dbReference>
<dbReference type="GO" id="GO:0008173">
    <property type="term" value="F:RNA methyltransferase activity"/>
    <property type="evidence" value="ECO:0007669"/>
    <property type="project" value="InterPro"/>
</dbReference>
<gene>
    <name evidence="5" type="ORF">CGZ90_14300</name>
</gene>
<dbReference type="OrthoDB" id="9794400at2"/>
<evidence type="ECO:0000256" key="2">
    <source>
        <dbReference type="ARBA" id="ARBA00022603"/>
    </source>
</evidence>
<comment type="similarity">
    <text evidence="1">Belongs to the class IV-like SAM-binding methyltransferase superfamily. RNA methyltransferase TrmH family.</text>
</comment>
<dbReference type="FunFam" id="3.40.1280.10:FF:000008">
    <property type="entry name" value="Group 3 RNA methyltransferase TrmH"/>
    <property type="match status" value="1"/>
</dbReference>
<evidence type="ECO:0000313" key="6">
    <source>
        <dbReference type="Proteomes" id="UP000215059"/>
    </source>
</evidence>
<name>A0A235F6Y6_9BACL</name>
<dbReference type="AlphaFoldDB" id="A0A235F6Y6"/>
<dbReference type="EMBL" id="NOII01000006">
    <property type="protein sequence ID" value="OYD57091.1"/>
    <property type="molecule type" value="Genomic_DNA"/>
</dbReference>
<dbReference type="Pfam" id="PF00588">
    <property type="entry name" value="SpoU_methylase"/>
    <property type="match status" value="1"/>
</dbReference>
<dbReference type="CDD" id="cd18103">
    <property type="entry name" value="SpoU-like_RlmB"/>
    <property type="match status" value="1"/>
</dbReference>
<protein>
    <submittedName>
        <fullName evidence="5">23S rRNA (Guanosine(2251)-2'-O)-methyltransferase RlmB</fullName>
    </submittedName>
</protein>
<dbReference type="NCBIfam" id="TIGR00186">
    <property type="entry name" value="rRNA_methyl_3"/>
    <property type="match status" value="1"/>
</dbReference>
<feature type="domain" description="RNA 2-O ribose methyltransferase substrate binding" evidence="4">
    <location>
        <begin position="7"/>
        <end position="82"/>
    </location>
</feature>
<dbReference type="RefSeq" id="WP_094253211.1">
    <property type="nucleotide sequence ID" value="NZ_JBHLXL010000007.1"/>
</dbReference>
<dbReference type="PANTHER" id="PTHR46429">
    <property type="entry name" value="23S RRNA (GUANOSINE-2'-O-)-METHYLTRANSFERASE RLMB"/>
    <property type="match status" value="1"/>
</dbReference>
<dbReference type="SUPFAM" id="SSF75217">
    <property type="entry name" value="alpha/beta knot"/>
    <property type="match status" value="1"/>
</dbReference>
<keyword evidence="6" id="KW-1185">Reference proteome</keyword>
<dbReference type="SMART" id="SM00967">
    <property type="entry name" value="SpoU_sub_bind"/>
    <property type="match status" value="1"/>
</dbReference>
<keyword evidence="2 5" id="KW-0489">Methyltransferase</keyword>
<dbReference type="PANTHER" id="PTHR46429:SF1">
    <property type="entry name" value="23S RRNA (GUANOSINE-2'-O-)-METHYLTRANSFERASE RLMB"/>
    <property type="match status" value="1"/>
</dbReference>
<accession>A0A235F6Y6</accession>
<keyword evidence="3 5" id="KW-0808">Transferase</keyword>
<evidence type="ECO:0000313" key="5">
    <source>
        <dbReference type="EMBL" id="OYD57091.1"/>
    </source>
</evidence>
<dbReference type="Gene3D" id="3.30.1330.30">
    <property type="match status" value="1"/>
</dbReference>
<dbReference type="InterPro" id="IPR029026">
    <property type="entry name" value="tRNA_m1G_MTases_N"/>
</dbReference>
<dbReference type="InterPro" id="IPR029064">
    <property type="entry name" value="Ribosomal_eL30-like_sf"/>
</dbReference>
<dbReference type="GO" id="GO:0006396">
    <property type="term" value="P:RNA processing"/>
    <property type="evidence" value="ECO:0007669"/>
    <property type="project" value="InterPro"/>
</dbReference>
<comment type="caution">
    <text evidence="5">The sequence shown here is derived from an EMBL/GenBank/DDBJ whole genome shotgun (WGS) entry which is preliminary data.</text>
</comment>
<evidence type="ECO:0000256" key="3">
    <source>
        <dbReference type="ARBA" id="ARBA00022679"/>
    </source>
</evidence>
<dbReference type="InterPro" id="IPR001537">
    <property type="entry name" value="SpoU_MeTrfase"/>
</dbReference>
<dbReference type="GO" id="GO:0005829">
    <property type="term" value="C:cytosol"/>
    <property type="evidence" value="ECO:0007669"/>
    <property type="project" value="TreeGrafter"/>
</dbReference>
<dbReference type="Pfam" id="PF08032">
    <property type="entry name" value="SpoU_sub_bind"/>
    <property type="match status" value="1"/>
</dbReference>
<evidence type="ECO:0000259" key="4">
    <source>
        <dbReference type="SMART" id="SM00967"/>
    </source>
</evidence>
<sequence length="250" mass="27388">MSENEEFIIGRNPVLETLRSGREINKIFVGEGSQKGPVSQVVQLAKKNNVLVSFVPKQKLDLLSDGGNHQGVVAAVAAYEYADIEDLFKRAEEKNEDPFFLILDEIEDPHNLGSIIRTADAVGAHGVIIPKRRAVGLTATVAKTSTGAIEYIPVVRVTNIVQTMNELKERGIWFAGADMKGKEDYRQAKWDLPLGLVIGSEGKGIGRLVKETCDFLVQLPMEGKVTSLNASVAAGLLMYEVYRSRHPLSV</sequence>
<evidence type="ECO:0000256" key="1">
    <source>
        <dbReference type="ARBA" id="ARBA00007228"/>
    </source>
</evidence>
<dbReference type="InterPro" id="IPR013123">
    <property type="entry name" value="SpoU_subst-bd"/>
</dbReference>